<proteinExistence type="predicted"/>
<dbReference type="AlphaFoldDB" id="A0AAU7AYE0"/>
<reference evidence="2" key="1">
    <citation type="submission" date="2022-12" db="EMBL/GenBank/DDBJ databases">
        <title>Paraconexibacter alkalitolerans sp. nov. and Baekduia alba sp. nov., isolated from soil and emended description of the genera Paraconexibacter (Chun et al., 2020) and Baekduia (An et al., 2020).</title>
        <authorList>
            <person name="Vieira S."/>
            <person name="Huber K.J."/>
            <person name="Geppert A."/>
            <person name="Wolf J."/>
            <person name="Neumann-Schaal M."/>
            <person name="Muesken M."/>
            <person name="Overmann J."/>
        </authorList>
    </citation>
    <scope>NUCLEOTIDE SEQUENCE</scope>
    <source>
        <strain evidence="2">AEG42_29</strain>
    </source>
</reference>
<evidence type="ECO:0000313" key="2">
    <source>
        <dbReference type="EMBL" id="XAY06657.1"/>
    </source>
</evidence>
<accession>A0AAU7AYE0</accession>
<sequence>MQSNRSADSLGPIVSFSEQNGLLICSGDEDRTTQARRRRALSQSLAAVTDVRVDLSDLYFADTSLMLDLMMVARRLRKAGRRLRLQGAQPQIRRLIELVGLDRLAGVVVEPLPA</sequence>
<dbReference type="EMBL" id="CP114014">
    <property type="protein sequence ID" value="XAY06657.1"/>
    <property type="molecule type" value="Genomic_DNA"/>
</dbReference>
<evidence type="ECO:0000259" key="1">
    <source>
        <dbReference type="PROSITE" id="PS50801"/>
    </source>
</evidence>
<feature type="domain" description="STAS" evidence="1">
    <location>
        <begin position="26"/>
        <end position="114"/>
    </location>
</feature>
<dbReference type="CDD" id="cd07043">
    <property type="entry name" value="STAS_anti-anti-sigma_factors"/>
    <property type="match status" value="1"/>
</dbReference>
<dbReference type="InterPro" id="IPR058548">
    <property type="entry name" value="MlaB-like_STAS"/>
</dbReference>
<dbReference type="Gene3D" id="3.30.750.24">
    <property type="entry name" value="STAS domain"/>
    <property type="match status" value="1"/>
</dbReference>
<gene>
    <name evidence="2" type="ORF">DSM112329_03532</name>
</gene>
<name>A0AAU7AYE0_9ACTN</name>
<dbReference type="PROSITE" id="PS50801">
    <property type="entry name" value="STAS"/>
    <property type="match status" value="1"/>
</dbReference>
<dbReference type="KEGG" id="parq:DSM112329_03532"/>
<protein>
    <recommendedName>
        <fullName evidence="1">STAS domain-containing protein</fullName>
    </recommendedName>
</protein>
<dbReference type="Pfam" id="PF13466">
    <property type="entry name" value="STAS_2"/>
    <property type="match status" value="1"/>
</dbReference>
<organism evidence="2">
    <name type="scientific">Paraconexibacter sp. AEG42_29</name>
    <dbReference type="NCBI Taxonomy" id="2997339"/>
    <lineage>
        <taxon>Bacteria</taxon>
        <taxon>Bacillati</taxon>
        <taxon>Actinomycetota</taxon>
        <taxon>Thermoleophilia</taxon>
        <taxon>Solirubrobacterales</taxon>
        <taxon>Paraconexibacteraceae</taxon>
        <taxon>Paraconexibacter</taxon>
    </lineage>
</organism>
<dbReference type="SUPFAM" id="SSF52091">
    <property type="entry name" value="SpoIIaa-like"/>
    <property type="match status" value="1"/>
</dbReference>
<dbReference type="InterPro" id="IPR002645">
    <property type="entry name" value="STAS_dom"/>
</dbReference>
<dbReference type="InterPro" id="IPR036513">
    <property type="entry name" value="STAS_dom_sf"/>
</dbReference>